<reference evidence="10 11" key="1">
    <citation type="submission" date="2017-01" db="EMBL/GenBank/DDBJ databases">
        <authorList>
            <person name="Mah S.A."/>
            <person name="Swanson W.J."/>
            <person name="Moy G.W."/>
            <person name="Vacquier V.D."/>
        </authorList>
    </citation>
    <scope>NUCLEOTIDE SEQUENCE [LARGE SCALE GENOMIC DNA]</scope>
    <source>
        <strain evidence="10 11">ASpG1</strain>
    </source>
</reference>
<dbReference type="PANTHER" id="PTHR23514:SF3">
    <property type="entry name" value="BYPASS OF STOP CODON PROTEIN 6"/>
    <property type="match status" value="1"/>
</dbReference>
<keyword evidence="5 8" id="KW-1133">Transmembrane helix</keyword>
<feature type="transmembrane region" description="Helical" evidence="8">
    <location>
        <begin position="300"/>
        <end position="320"/>
    </location>
</feature>
<feature type="transmembrane region" description="Helical" evidence="8">
    <location>
        <begin position="59"/>
        <end position="79"/>
    </location>
</feature>
<evidence type="ECO:0000256" key="1">
    <source>
        <dbReference type="ARBA" id="ARBA00004127"/>
    </source>
</evidence>
<comment type="similarity">
    <text evidence="2">Belongs to the major facilitator superfamily.</text>
</comment>
<dbReference type="InterPro" id="IPR011701">
    <property type="entry name" value="MFS"/>
</dbReference>
<evidence type="ECO:0000256" key="2">
    <source>
        <dbReference type="ARBA" id="ARBA00008335"/>
    </source>
</evidence>
<dbReference type="STRING" id="159291.SAMN05920897_106128"/>
<dbReference type="SUPFAM" id="SSF103473">
    <property type="entry name" value="MFS general substrate transporter"/>
    <property type="match status" value="1"/>
</dbReference>
<accession>A0A1N6RJ64</accession>
<dbReference type="Gene3D" id="1.20.1250.20">
    <property type="entry name" value="MFS general substrate transporter like domains"/>
    <property type="match status" value="1"/>
</dbReference>
<dbReference type="GO" id="GO:0022857">
    <property type="term" value="F:transmembrane transporter activity"/>
    <property type="evidence" value="ECO:0007669"/>
    <property type="project" value="InterPro"/>
</dbReference>
<evidence type="ECO:0000256" key="5">
    <source>
        <dbReference type="ARBA" id="ARBA00022989"/>
    </source>
</evidence>
<organism evidence="10 11">
    <name type="scientific">Alkalispirochaeta americana</name>
    <dbReference type="NCBI Taxonomy" id="159291"/>
    <lineage>
        <taxon>Bacteria</taxon>
        <taxon>Pseudomonadati</taxon>
        <taxon>Spirochaetota</taxon>
        <taxon>Spirochaetia</taxon>
        <taxon>Spirochaetales</taxon>
        <taxon>Spirochaetaceae</taxon>
        <taxon>Alkalispirochaeta</taxon>
    </lineage>
</organism>
<dbReference type="InterPro" id="IPR020846">
    <property type="entry name" value="MFS_dom"/>
</dbReference>
<proteinExistence type="inferred from homology"/>
<evidence type="ECO:0000256" key="3">
    <source>
        <dbReference type="ARBA" id="ARBA00022448"/>
    </source>
</evidence>
<keyword evidence="11" id="KW-1185">Reference proteome</keyword>
<feature type="transmembrane region" description="Helical" evidence="8">
    <location>
        <begin position="108"/>
        <end position="132"/>
    </location>
</feature>
<feature type="transmembrane region" description="Helical" evidence="8">
    <location>
        <begin position="360"/>
        <end position="384"/>
    </location>
</feature>
<name>A0A1N6RJ64_9SPIO</name>
<dbReference type="InterPro" id="IPR036259">
    <property type="entry name" value="MFS_trans_sf"/>
</dbReference>
<gene>
    <name evidence="10" type="ORF">SAMN05920897_106128</name>
</gene>
<feature type="transmembrane region" description="Helical" evidence="8">
    <location>
        <begin position="276"/>
        <end position="294"/>
    </location>
</feature>
<feature type="transmembrane region" description="Helical" evidence="8">
    <location>
        <begin position="139"/>
        <end position="161"/>
    </location>
</feature>
<dbReference type="PANTHER" id="PTHR23514">
    <property type="entry name" value="BYPASS OF STOP CODON PROTEIN 6"/>
    <property type="match status" value="1"/>
</dbReference>
<evidence type="ECO:0000256" key="8">
    <source>
        <dbReference type="SAM" id="Phobius"/>
    </source>
</evidence>
<feature type="transmembrane region" description="Helical" evidence="8">
    <location>
        <begin position="20"/>
        <end position="39"/>
    </location>
</feature>
<evidence type="ECO:0000259" key="9">
    <source>
        <dbReference type="PROSITE" id="PS50850"/>
    </source>
</evidence>
<feature type="transmembrane region" description="Helical" evidence="8">
    <location>
        <begin position="173"/>
        <end position="192"/>
    </location>
</feature>
<dbReference type="GO" id="GO:0016020">
    <property type="term" value="C:membrane"/>
    <property type="evidence" value="ECO:0007669"/>
    <property type="project" value="TreeGrafter"/>
</dbReference>
<dbReference type="Proteomes" id="UP000186400">
    <property type="component" value="Unassembled WGS sequence"/>
</dbReference>
<feature type="transmembrane region" description="Helical" evidence="8">
    <location>
        <begin position="246"/>
        <end position="264"/>
    </location>
</feature>
<feature type="compositionally biased region" description="Pro residues" evidence="7">
    <location>
        <begin position="416"/>
        <end position="427"/>
    </location>
</feature>
<feature type="compositionally biased region" description="Basic and acidic residues" evidence="7">
    <location>
        <begin position="396"/>
        <end position="408"/>
    </location>
</feature>
<feature type="transmembrane region" description="Helical" evidence="8">
    <location>
        <begin position="204"/>
        <end position="226"/>
    </location>
</feature>
<feature type="domain" description="Major facilitator superfamily (MFS) profile" evidence="9">
    <location>
        <begin position="21"/>
        <end position="389"/>
    </location>
</feature>
<sequence length="427" mass="44338">MIDHDPMTLRDLFRDKDRRYLLLTASLAFLALGTSQALYGPLYPWFRESLSLSGSAVGLIASFHFFGATVAVLVAGFVLRRVGFKAVIIAGACIFSAGYFGFATSSRWGGILASALLLGLGFGTLVSFNLFIDDYFGPLGAAALNLTNMFFGIGAILGPLLAGISLSLGGHRLAFLAGGAVALLLLAMTLRLRQHHPVAETDRSGAGTALAGTVVFLVFLALYIAAEASASNWIPTSLTRNHAPPFVASTMAMVWLAVSAGRLAAVPLSVHLAPHFMVLGSVGCATGMFLLARFEPAAPLAYIATGFFLGPVYPATVSWIRRVFPSRAARIAATVMAGGGLGGIFGPPLVGAATDTFSTAVIPLAIALILVASLLTGLGITVFFPSRPTSAGKGQEPGREDHQGDQERIGLVLPVGPGPVPGSAPRD</sequence>
<dbReference type="GO" id="GO:0012505">
    <property type="term" value="C:endomembrane system"/>
    <property type="evidence" value="ECO:0007669"/>
    <property type="project" value="UniProtKB-SubCell"/>
</dbReference>
<dbReference type="AlphaFoldDB" id="A0A1N6RJ64"/>
<keyword evidence="3" id="KW-0813">Transport</keyword>
<evidence type="ECO:0000313" key="10">
    <source>
        <dbReference type="EMBL" id="SIQ28726.1"/>
    </source>
</evidence>
<feature type="transmembrane region" description="Helical" evidence="8">
    <location>
        <begin position="332"/>
        <end position="354"/>
    </location>
</feature>
<protein>
    <submittedName>
        <fullName evidence="10">Fucose permease</fullName>
    </submittedName>
</protein>
<evidence type="ECO:0000256" key="7">
    <source>
        <dbReference type="SAM" id="MobiDB-lite"/>
    </source>
</evidence>
<comment type="subcellular location">
    <subcellularLocation>
        <location evidence="1">Endomembrane system</location>
        <topology evidence="1">Multi-pass membrane protein</topology>
    </subcellularLocation>
</comment>
<dbReference type="Pfam" id="PF07690">
    <property type="entry name" value="MFS_1"/>
    <property type="match status" value="1"/>
</dbReference>
<evidence type="ECO:0000313" key="11">
    <source>
        <dbReference type="Proteomes" id="UP000186400"/>
    </source>
</evidence>
<dbReference type="InterPro" id="IPR051788">
    <property type="entry name" value="MFS_Transporter"/>
</dbReference>
<evidence type="ECO:0000256" key="4">
    <source>
        <dbReference type="ARBA" id="ARBA00022692"/>
    </source>
</evidence>
<keyword evidence="6 8" id="KW-0472">Membrane</keyword>
<evidence type="ECO:0000256" key="6">
    <source>
        <dbReference type="ARBA" id="ARBA00023136"/>
    </source>
</evidence>
<dbReference type="EMBL" id="FTMS01000006">
    <property type="protein sequence ID" value="SIQ28726.1"/>
    <property type="molecule type" value="Genomic_DNA"/>
</dbReference>
<feature type="region of interest" description="Disordered" evidence="7">
    <location>
        <begin position="389"/>
        <end position="427"/>
    </location>
</feature>
<dbReference type="PROSITE" id="PS50850">
    <property type="entry name" value="MFS"/>
    <property type="match status" value="1"/>
</dbReference>
<feature type="transmembrane region" description="Helical" evidence="8">
    <location>
        <begin position="86"/>
        <end position="102"/>
    </location>
</feature>
<keyword evidence="4 8" id="KW-0812">Transmembrane</keyword>